<name>A0A1I5DN20_9GAMM</name>
<evidence type="ECO:0000259" key="1">
    <source>
        <dbReference type="Pfam" id="PF13612"/>
    </source>
</evidence>
<dbReference type="InterPro" id="IPR025668">
    <property type="entry name" value="Tnp_DDE_dom"/>
</dbReference>
<sequence length="306" mass="35798">MHTKNRSGEEQAMNKLVEIFIDVDDFCCFFIPQWEQFCLNKGYRLRRRKGHMYPSEIMTILILFHLSHYRDFKHFYLEHIWRYHHHDFPTLLSYTRFISVAPSVLVPLCSYLTQLKGKPTGIAFIDSTRLSVCHNIRIPQHKVFKGIAQRGKTSMGWFYGFKLHLIVNHHGDILALKVTPGNVDDRESVRELSKKRVGTLYGDKGYLSQTLADDLAKNGITLITKKLRNMKAHMQNMWDKIMLKKRFIIETINGQLKLISQIEHSRHRSIKGFMINVLCELIAYCLKLKKPSLKNFFSEADLPVMA</sequence>
<protein>
    <submittedName>
        <fullName evidence="2">Transposase DDE domain-containing protein</fullName>
    </submittedName>
</protein>
<dbReference type="AlphaFoldDB" id="A0A1I5DN20"/>
<organism evidence="2 3">
    <name type="scientific">Xenorhabdus japonica</name>
    <dbReference type="NCBI Taxonomy" id="53341"/>
    <lineage>
        <taxon>Bacteria</taxon>
        <taxon>Pseudomonadati</taxon>
        <taxon>Pseudomonadota</taxon>
        <taxon>Gammaproteobacteria</taxon>
        <taxon>Enterobacterales</taxon>
        <taxon>Morganellaceae</taxon>
        <taxon>Xenorhabdus</taxon>
    </lineage>
</organism>
<gene>
    <name evidence="2" type="ORF">SAMN05421579_14330</name>
</gene>
<dbReference type="Pfam" id="PF13612">
    <property type="entry name" value="DDE_Tnp_1_3"/>
    <property type="match status" value="1"/>
</dbReference>
<dbReference type="Proteomes" id="UP000199011">
    <property type="component" value="Unassembled WGS sequence"/>
</dbReference>
<keyword evidence="3" id="KW-1185">Reference proteome</keyword>
<proteinExistence type="predicted"/>
<accession>A0A1I5DN20</accession>
<dbReference type="NCBIfam" id="NF033520">
    <property type="entry name" value="transpos_IS982"/>
    <property type="match status" value="1"/>
</dbReference>
<dbReference type="EMBL" id="FOVO01000043">
    <property type="protein sequence ID" value="SFO00675.1"/>
    <property type="molecule type" value="Genomic_DNA"/>
</dbReference>
<reference evidence="3" key="1">
    <citation type="submission" date="2016-10" db="EMBL/GenBank/DDBJ databases">
        <authorList>
            <person name="Varghese N."/>
            <person name="Submissions S."/>
        </authorList>
    </citation>
    <scope>NUCLEOTIDE SEQUENCE [LARGE SCALE GENOMIC DNA]</scope>
    <source>
        <strain evidence="3">DSM 16522</strain>
    </source>
</reference>
<feature type="domain" description="Transposase DDE" evidence="1">
    <location>
        <begin position="116"/>
        <end position="270"/>
    </location>
</feature>
<evidence type="ECO:0000313" key="3">
    <source>
        <dbReference type="Proteomes" id="UP000199011"/>
    </source>
</evidence>
<evidence type="ECO:0000313" key="2">
    <source>
        <dbReference type="EMBL" id="SFO00675.1"/>
    </source>
</evidence>